<reference evidence="3" key="2">
    <citation type="submission" date="2020-09" db="EMBL/GenBank/DDBJ databases">
        <authorList>
            <person name="Sun Q."/>
            <person name="Kim S."/>
        </authorList>
    </citation>
    <scope>NUCLEOTIDE SEQUENCE</scope>
    <source>
        <strain evidence="3">KCTC 42590</strain>
    </source>
</reference>
<dbReference type="EMBL" id="BNCI01000001">
    <property type="protein sequence ID" value="GHF14701.1"/>
    <property type="molecule type" value="Genomic_DNA"/>
</dbReference>
<feature type="domain" description="Reverse transcriptase" evidence="2">
    <location>
        <begin position="53"/>
        <end position="317"/>
    </location>
</feature>
<protein>
    <recommendedName>
        <fullName evidence="2">Reverse transcriptase domain-containing protein</fullName>
    </recommendedName>
</protein>
<dbReference type="InterPro" id="IPR051083">
    <property type="entry name" value="GrpII_Intron_Splice-Mob/Def"/>
</dbReference>
<gene>
    <name evidence="3" type="ORF">GCM10017044_06000</name>
</gene>
<dbReference type="PROSITE" id="PS50878">
    <property type="entry name" value="RT_POL"/>
    <property type="match status" value="1"/>
</dbReference>
<dbReference type="PANTHER" id="PTHR34047:SF8">
    <property type="entry name" value="PROTEIN YKFC"/>
    <property type="match status" value="1"/>
</dbReference>
<comment type="caution">
    <text evidence="3">The sequence shown here is derived from an EMBL/GenBank/DDBJ whole genome shotgun (WGS) entry which is preliminary data.</text>
</comment>
<sequence length="443" mass="49455">MKTLYEELRSEKNLFSAWRHVKRKALGSKEPTIRGKASEFEHNHQRHLKRIAAQLREGRFKFDMATGYPADIKKRKAKGKDPRPIVVRTIKDRIVERAILQVLQPRKVKNAQDVYSRFIPVHDPRLGKLNLINCSSYGVGGLMAPYGGVQPGIKIVLDAMSKGGRFYYQSDIKSFFTKIRTSEVVEKILKATQDEKLTNLFAEALKINLADTGAHISYAKIFPANGIGVAQGSSLSTFAGNVLLYDLDHSLNEMGVTAVRYIDDLVVIAKENNDLQAAIKYASAQLSQHGFDLYPITSEKASTGKCENSLTFLGCTIQPNRCVPSTTSVKSILKQVDEAISDSKCAIKEYIERGKVIDSKKSQTATIDIIGKKLFGWQKSFSFCSDSTQFKYIDGKVEGKITSYMQWINARSQNLGAREKMPILGIPNTYEMHNQEGASLVQA</sequence>
<accession>A0A919ALM2</accession>
<evidence type="ECO:0000313" key="4">
    <source>
        <dbReference type="Proteomes" id="UP000630923"/>
    </source>
</evidence>
<comment type="similarity">
    <text evidence="1">Belongs to the bacterial reverse transcriptase family.</text>
</comment>
<dbReference type="AlphaFoldDB" id="A0A919ALM2"/>
<evidence type="ECO:0000259" key="2">
    <source>
        <dbReference type="PROSITE" id="PS50878"/>
    </source>
</evidence>
<dbReference type="Pfam" id="PF00078">
    <property type="entry name" value="RVT_1"/>
    <property type="match status" value="1"/>
</dbReference>
<dbReference type="InterPro" id="IPR043502">
    <property type="entry name" value="DNA/RNA_pol_sf"/>
</dbReference>
<name>A0A919ALM2_9PROT</name>
<keyword evidence="4" id="KW-1185">Reference proteome</keyword>
<evidence type="ECO:0000256" key="1">
    <source>
        <dbReference type="ARBA" id="ARBA00034120"/>
    </source>
</evidence>
<proteinExistence type="inferred from homology"/>
<organism evidence="3 4">
    <name type="scientific">Kordiimonas sediminis</name>
    <dbReference type="NCBI Taxonomy" id="1735581"/>
    <lineage>
        <taxon>Bacteria</taxon>
        <taxon>Pseudomonadati</taxon>
        <taxon>Pseudomonadota</taxon>
        <taxon>Alphaproteobacteria</taxon>
        <taxon>Kordiimonadales</taxon>
        <taxon>Kordiimonadaceae</taxon>
        <taxon>Kordiimonas</taxon>
    </lineage>
</organism>
<reference evidence="3" key="1">
    <citation type="journal article" date="2014" name="Int. J. Syst. Evol. Microbiol.">
        <title>Complete genome sequence of Corynebacterium casei LMG S-19264T (=DSM 44701T), isolated from a smear-ripened cheese.</title>
        <authorList>
            <consortium name="US DOE Joint Genome Institute (JGI-PGF)"/>
            <person name="Walter F."/>
            <person name="Albersmeier A."/>
            <person name="Kalinowski J."/>
            <person name="Ruckert C."/>
        </authorList>
    </citation>
    <scope>NUCLEOTIDE SEQUENCE</scope>
    <source>
        <strain evidence="3">KCTC 42590</strain>
    </source>
</reference>
<dbReference type="RefSeq" id="WP_191250063.1">
    <property type="nucleotide sequence ID" value="NZ_BNCI01000001.1"/>
</dbReference>
<dbReference type="Proteomes" id="UP000630923">
    <property type="component" value="Unassembled WGS sequence"/>
</dbReference>
<dbReference type="PANTHER" id="PTHR34047">
    <property type="entry name" value="NUCLEAR INTRON MATURASE 1, MITOCHONDRIAL-RELATED"/>
    <property type="match status" value="1"/>
</dbReference>
<dbReference type="SUPFAM" id="SSF56672">
    <property type="entry name" value="DNA/RNA polymerases"/>
    <property type="match status" value="1"/>
</dbReference>
<evidence type="ECO:0000313" key="3">
    <source>
        <dbReference type="EMBL" id="GHF14701.1"/>
    </source>
</evidence>
<dbReference type="InterPro" id="IPR000477">
    <property type="entry name" value="RT_dom"/>
</dbReference>